<evidence type="ECO:0000256" key="5">
    <source>
        <dbReference type="ARBA" id="ARBA00022729"/>
    </source>
</evidence>
<keyword evidence="4" id="KW-0964">Secreted</keyword>
<keyword evidence="3" id="KW-1003">Cell membrane</keyword>
<evidence type="ECO:0000259" key="9">
    <source>
        <dbReference type="SMART" id="SM00134"/>
    </source>
</evidence>
<dbReference type="InterPro" id="IPR016054">
    <property type="entry name" value="LY6_UPA_recep-like"/>
</dbReference>
<accession>A0A9J7Y9D4</accession>
<evidence type="ECO:0000313" key="11">
    <source>
        <dbReference type="Proteomes" id="UP001108240"/>
    </source>
</evidence>
<dbReference type="Gene3D" id="2.10.60.10">
    <property type="entry name" value="CD59"/>
    <property type="match status" value="2"/>
</dbReference>
<dbReference type="InterPro" id="IPR035076">
    <property type="entry name" value="Toxin/TOLIP"/>
</dbReference>
<dbReference type="PANTHER" id="PTHR20914">
    <property type="entry name" value="LY6/PLAUR DOMAIN-CONTAINING PROTEIN 8"/>
    <property type="match status" value="1"/>
</dbReference>
<dbReference type="AlphaFoldDB" id="A0A9J7Y9D4"/>
<reference evidence="10" key="1">
    <citation type="submission" date="2025-08" db="UniProtKB">
        <authorList>
            <consortium name="Ensembl"/>
        </authorList>
    </citation>
    <scope>IDENTIFICATION</scope>
</reference>
<dbReference type="InterPro" id="IPR050918">
    <property type="entry name" value="CNF-like_PLA2_Inhibitor"/>
</dbReference>
<dbReference type="Pfam" id="PF00087">
    <property type="entry name" value="Toxin_TOLIP"/>
    <property type="match status" value="1"/>
</dbReference>
<reference evidence="10" key="2">
    <citation type="submission" date="2025-09" db="UniProtKB">
        <authorList>
            <consortium name="Ensembl"/>
        </authorList>
    </citation>
    <scope>IDENTIFICATION</scope>
</reference>
<feature type="chain" id="PRO_5039911172" description="UPAR/Ly6 domain-containing protein" evidence="8">
    <location>
        <begin position="20"/>
        <end position="200"/>
    </location>
</feature>
<name>A0A9J7Y9D4_CYPCA</name>
<dbReference type="SMART" id="SM00134">
    <property type="entry name" value="LU"/>
    <property type="match status" value="2"/>
</dbReference>
<dbReference type="SUPFAM" id="SSF57302">
    <property type="entry name" value="Snake toxin-like"/>
    <property type="match status" value="2"/>
</dbReference>
<evidence type="ECO:0000256" key="4">
    <source>
        <dbReference type="ARBA" id="ARBA00022525"/>
    </source>
</evidence>
<feature type="domain" description="UPAR/Ly6" evidence="9">
    <location>
        <begin position="20"/>
        <end position="111"/>
    </location>
</feature>
<dbReference type="GO" id="GO:0005886">
    <property type="term" value="C:plasma membrane"/>
    <property type="evidence" value="ECO:0007669"/>
    <property type="project" value="UniProtKB-SubCell"/>
</dbReference>
<dbReference type="GeneTree" id="ENSGT00940000163304"/>
<evidence type="ECO:0000313" key="10">
    <source>
        <dbReference type="Ensembl" id="ENSCCRP00000115483.1"/>
    </source>
</evidence>
<keyword evidence="6" id="KW-0472">Membrane</keyword>
<dbReference type="PANTHER" id="PTHR20914:SF24">
    <property type="entry name" value="LYMPHOCYTE ANTIGEN 6 FAMILY MEMBER M2-RELATED"/>
    <property type="match status" value="1"/>
</dbReference>
<evidence type="ECO:0000256" key="2">
    <source>
        <dbReference type="ARBA" id="ARBA00004613"/>
    </source>
</evidence>
<keyword evidence="5 8" id="KW-0732">Signal</keyword>
<sequence length="200" mass="22048">MHLRVSIVLLSILLTGGFSLDCYNCHDQQGGPCSKSTCYAEPAKCVSSKGVQYIAGTKVEFISKSCSETFQCKNWSISTGSWRKNYAVQCCNTDFCNEQDAPDLSSHNPNGKRCYTCDWEDCSKTLSCWGNEDYCFTSKGRQGVTKGCTSKFICDQDYGKFLLQNDGVSCCSGNLCNGAQSVTQSFLFLCCSLLSFILLH</sequence>
<dbReference type="OMA" id="CDWEDCS"/>
<keyword evidence="11" id="KW-1185">Reference proteome</keyword>
<dbReference type="Ensembl" id="ENSCCRT00000186752.1">
    <property type="protein sequence ID" value="ENSCCRP00000115483.1"/>
    <property type="gene ID" value="ENSCCRG00000058198.1"/>
</dbReference>
<dbReference type="Pfam" id="PF00021">
    <property type="entry name" value="UPAR_LY6"/>
    <property type="match status" value="1"/>
</dbReference>
<protein>
    <recommendedName>
        <fullName evidence="9">UPAR/Ly6 domain-containing protein</fullName>
    </recommendedName>
</protein>
<evidence type="ECO:0000256" key="1">
    <source>
        <dbReference type="ARBA" id="ARBA00004236"/>
    </source>
</evidence>
<evidence type="ECO:0000256" key="7">
    <source>
        <dbReference type="ARBA" id="ARBA00023180"/>
    </source>
</evidence>
<keyword evidence="7" id="KW-0325">Glycoprotein</keyword>
<dbReference type="InterPro" id="IPR045860">
    <property type="entry name" value="Snake_toxin-like_sf"/>
</dbReference>
<evidence type="ECO:0000256" key="8">
    <source>
        <dbReference type="SAM" id="SignalP"/>
    </source>
</evidence>
<organism evidence="10 11">
    <name type="scientific">Cyprinus carpio carpio</name>
    <dbReference type="NCBI Taxonomy" id="630221"/>
    <lineage>
        <taxon>Eukaryota</taxon>
        <taxon>Metazoa</taxon>
        <taxon>Chordata</taxon>
        <taxon>Craniata</taxon>
        <taxon>Vertebrata</taxon>
        <taxon>Euteleostomi</taxon>
        <taxon>Actinopterygii</taxon>
        <taxon>Neopterygii</taxon>
        <taxon>Teleostei</taxon>
        <taxon>Ostariophysi</taxon>
        <taxon>Cypriniformes</taxon>
        <taxon>Cyprinidae</taxon>
        <taxon>Cyprininae</taxon>
        <taxon>Cyprinus</taxon>
    </lineage>
</organism>
<evidence type="ECO:0000256" key="6">
    <source>
        <dbReference type="ARBA" id="ARBA00023136"/>
    </source>
</evidence>
<proteinExistence type="predicted"/>
<dbReference type="GO" id="GO:0005576">
    <property type="term" value="C:extracellular region"/>
    <property type="evidence" value="ECO:0007669"/>
    <property type="project" value="UniProtKB-SubCell"/>
</dbReference>
<dbReference type="Proteomes" id="UP001108240">
    <property type="component" value="Unplaced"/>
</dbReference>
<comment type="subcellular location">
    <subcellularLocation>
        <location evidence="1">Cell membrane</location>
    </subcellularLocation>
    <subcellularLocation>
        <location evidence="2">Secreted</location>
    </subcellularLocation>
</comment>
<feature type="signal peptide" evidence="8">
    <location>
        <begin position="1"/>
        <end position="19"/>
    </location>
</feature>
<evidence type="ECO:0000256" key="3">
    <source>
        <dbReference type="ARBA" id="ARBA00022475"/>
    </source>
</evidence>
<feature type="domain" description="UPAR/Ly6" evidence="9">
    <location>
        <begin position="113"/>
        <end position="185"/>
    </location>
</feature>